<reference evidence="7 8" key="1">
    <citation type="journal article" date="2018" name="Nat. Ecol. Evol.">
        <title>Genomic signatures of mitonuclear coevolution across populations of Tigriopus californicus.</title>
        <authorList>
            <person name="Barreto F.S."/>
            <person name="Watson E.T."/>
            <person name="Lima T.G."/>
            <person name="Willett C.S."/>
            <person name="Edmands S."/>
            <person name="Li W."/>
            <person name="Burton R.S."/>
        </authorList>
    </citation>
    <scope>NUCLEOTIDE SEQUENCE [LARGE SCALE GENOMIC DNA]</scope>
    <source>
        <strain evidence="7 8">San Diego</strain>
    </source>
</reference>
<evidence type="ECO:0000256" key="1">
    <source>
        <dbReference type="ARBA" id="ARBA00009271"/>
    </source>
</evidence>
<dbReference type="Pfam" id="PF08614">
    <property type="entry name" value="ATG16"/>
    <property type="match status" value="1"/>
</dbReference>
<dbReference type="PRINTS" id="PR00320">
    <property type="entry name" value="GPROTEINBRPT"/>
</dbReference>
<dbReference type="PROSITE" id="PS50082">
    <property type="entry name" value="WD_REPEATS_2"/>
    <property type="match status" value="4"/>
</dbReference>
<proteinExistence type="inferred from homology"/>
<dbReference type="Proteomes" id="UP000318571">
    <property type="component" value="Chromosome 10"/>
</dbReference>
<dbReference type="OrthoDB" id="6262491at2759"/>
<organism evidence="7 8">
    <name type="scientific">Tigriopus californicus</name>
    <name type="common">Marine copepod</name>
    <dbReference type="NCBI Taxonomy" id="6832"/>
    <lineage>
        <taxon>Eukaryota</taxon>
        <taxon>Metazoa</taxon>
        <taxon>Ecdysozoa</taxon>
        <taxon>Arthropoda</taxon>
        <taxon>Crustacea</taxon>
        <taxon>Multicrustacea</taxon>
        <taxon>Hexanauplia</taxon>
        <taxon>Copepoda</taxon>
        <taxon>Harpacticoida</taxon>
        <taxon>Harpacticidae</taxon>
        <taxon>Tigriopus</taxon>
    </lineage>
</organism>
<feature type="repeat" description="WD" evidence="4">
    <location>
        <begin position="309"/>
        <end position="350"/>
    </location>
</feature>
<dbReference type="CDD" id="cd00200">
    <property type="entry name" value="WD40"/>
    <property type="match status" value="1"/>
</dbReference>
<dbReference type="InterPro" id="IPR001680">
    <property type="entry name" value="WD40_rpt"/>
</dbReference>
<dbReference type="GO" id="GO:0000045">
    <property type="term" value="P:autophagosome assembly"/>
    <property type="evidence" value="ECO:0007669"/>
    <property type="project" value="InterPro"/>
</dbReference>
<dbReference type="GO" id="GO:0034274">
    <property type="term" value="C:Atg12-Atg5-Atg16 complex"/>
    <property type="evidence" value="ECO:0007669"/>
    <property type="project" value="TreeGrafter"/>
</dbReference>
<evidence type="ECO:0000256" key="5">
    <source>
        <dbReference type="SAM" id="Coils"/>
    </source>
</evidence>
<feature type="repeat" description="WD" evidence="4">
    <location>
        <begin position="491"/>
        <end position="520"/>
    </location>
</feature>
<dbReference type="SMART" id="SM00320">
    <property type="entry name" value="WD40"/>
    <property type="match status" value="6"/>
</dbReference>
<comment type="similarity">
    <text evidence="1">Belongs to the WD repeat ATG16 family.</text>
</comment>
<keyword evidence="5" id="KW-0175">Coiled coil</keyword>
<sequence>MAGCFNEPWRKDILAKIQTRNAHESGPFADLIAVQNRLIEQTAHLQLENKQLVFQHREGMVRGGGEGGGGGGMPSHDVQELKRKLYTLQEELTELHRRKGENAQMVIDMSTQVKAKDLALSEKTAQLLQCEEQLQSLRRQVDQMSANMAELEETNQLLKDEYQALQLALTTAERKLVQVQKENDAMVAQVIDLKEKDVARMNMENDLFQERQREIVREELAEAARENRIQPVVDMEEKGQMIGTETLDSLVCHMARIPTRAYLNWNAHESGINVVKWSPHGSVLVTGGEDRKIKIWDVSKGNYENRGILTGSSGAIMSVDFDAAATLLLAGSFDNTCRVWCMENMRLRHTLTGHNGKVYAAKFMGDNAKVCSGSHDRTIRVWDLRSRACTKTLICGSLVNDLACQDQVIISGHFDKSIRFYDCRMDSSLTNSIALNDRVTSVDLSKSGQYLLASTRDDVLSVIDLRAMDMPVTTFQADDFRVGCDFTRAVFSPDSQYVTVGSNDGSVFIWNINNATKVVKRLVEH</sequence>
<name>A0A553NCW5_TIGCA</name>
<evidence type="ECO:0000313" key="7">
    <source>
        <dbReference type="EMBL" id="TRY63281.1"/>
    </source>
</evidence>
<dbReference type="AlphaFoldDB" id="A0A553NCW5"/>
<evidence type="ECO:0000256" key="4">
    <source>
        <dbReference type="PROSITE-ProRule" id="PRU00221"/>
    </source>
</evidence>
<dbReference type="STRING" id="6832.A0A553NCW5"/>
<dbReference type="GO" id="GO:0043495">
    <property type="term" value="F:protein-membrane adaptor activity"/>
    <property type="evidence" value="ECO:0007669"/>
    <property type="project" value="TreeGrafter"/>
</dbReference>
<comment type="caution">
    <text evidence="7">The sequence shown here is derived from an EMBL/GenBank/DDBJ whole genome shotgun (WGS) entry which is preliminary data.</text>
</comment>
<keyword evidence="3" id="KW-0677">Repeat</keyword>
<feature type="repeat" description="WD" evidence="4">
    <location>
        <begin position="351"/>
        <end position="392"/>
    </location>
</feature>
<feature type="coiled-coil region" evidence="5">
    <location>
        <begin position="78"/>
        <end position="196"/>
    </location>
</feature>
<dbReference type="InterPro" id="IPR036322">
    <property type="entry name" value="WD40_repeat_dom_sf"/>
</dbReference>
<dbReference type="InterPro" id="IPR045160">
    <property type="entry name" value="ATG16"/>
</dbReference>
<feature type="domain" description="Autophagy-related protein 16" evidence="6">
    <location>
        <begin position="12"/>
        <end position="202"/>
    </location>
</feature>
<evidence type="ECO:0000256" key="2">
    <source>
        <dbReference type="ARBA" id="ARBA00022574"/>
    </source>
</evidence>
<dbReference type="SUPFAM" id="SSF50978">
    <property type="entry name" value="WD40 repeat-like"/>
    <property type="match status" value="1"/>
</dbReference>
<accession>A0A553NCW5</accession>
<dbReference type="InterPro" id="IPR015943">
    <property type="entry name" value="WD40/YVTN_repeat-like_dom_sf"/>
</dbReference>
<evidence type="ECO:0000256" key="3">
    <source>
        <dbReference type="ARBA" id="ARBA00022737"/>
    </source>
</evidence>
<dbReference type="PANTHER" id="PTHR19878:SF8">
    <property type="entry name" value="AUTOPHAGY-RELATED 16, ISOFORM F"/>
    <property type="match status" value="1"/>
</dbReference>
<dbReference type="Pfam" id="PF00400">
    <property type="entry name" value="WD40"/>
    <property type="match status" value="4"/>
</dbReference>
<dbReference type="GO" id="GO:0000421">
    <property type="term" value="C:autophagosome membrane"/>
    <property type="evidence" value="ECO:0007669"/>
    <property type="project" value="TreeGrafter"/>
</dbReference>
<dbReference type="InterPro" id="IPR019775">
    <property type="entry name" value="WD40_repeat_CS"/>
</dbReference>
<dbReference type="PROSITE" id="PS00678">
    <property type="entry name" value="WD_REPEATS_1"/>
    <property type="match status" value="2"/>
</dbReference>
<keyword evidence="8" id="KW-1185">Reference proteome</keyword>
<evidence type="ECO:0000259" key="6">
    <source>
        <dbReference type="Pfam" id="PF08614"/>
    </source>
</evidence>
<dbReference type="Gene3D" id="2.130.10.10">
    <property type="entry name" value="YVTN repeat-like/Quinoprotein amine dehydrogenase"/>
    <property type="match status" value="1"/>
</dbReference>
<gene>
    <name evidence="7" type="ORF">TCAL_03563</name>
</gene>
<dbReference type="InterPro" id="IPR013923">
    <property type="entry name" value="Autophagy-rel_prot_16_dom"/>
</dbReference>
<feature type="repeat" description="WD" evidence="4">
    <location>
        <begin position="265"/>
        <end position="306"/>
    </location>
</feature>
<dbReference type="PANTHER" id="PTHR19878">
    <property type="entry name" value="AUTOPHAGY PROTEIN 16-LIKE"/>
    <property type="match status" value="1"/>
</dbReference>
<dbReference type="OMA" id="WGRPCIS"/>
<dbReference type="InterPro" id="IPR020472">
    <property type="entry name" value="WD40_PAC1"/>
</dbReference>
<protein>
    <recommendedName>
        <fullName evidence="6">Autophagy-related protein 16 domain-containing protein</fullName>
    </recommendedName>
</protein>
<keyword evidence="2 4" id="KW-0853">WD repeat</keyword>
<dbReference type="GO" id="GO:0034045">
    <property type="term" value="C:phagophore assembly site membrane"/>
    <property type="evidence" value="ECO:0007669"/>
    <property type="project" value="TreeGrafter"/>
</dbReference>
<evidence type="ECO:0000313" key="8">
    <source>
        <dbReference type="Proteomes" id="UP000318571"/>
    </source>
</evidence>
<dbReference type="CDD" id="cd22887">
    <property type="entry name" value="Atg16_CCD"/>
    <property type="match status" value="1"/>
</dbReference>
<dbReference type="PROSITE" id="PS50294">
    <property type="entry name" value="WD_REPEATS_REGION"/>
    <property type="match status" value="3"/>
</dbReference>
<dbReference type="EMBL" id="VCGU01000458">
    <property type="protein sequence ID" value="TRY63281.1"/>
    <property type="molecule type" value="Genomic_DNA"/>
</dbReference>